<reference evidence="1" key="1">
    <citation type="submission" date="2019-08" db="EMBL/GenBank/DDBJ databases">
        <authorList>
            <person name="Kucharzyk K."/>
            <person name="Murdoch R.W."/>
            <person name="Higgins S."/>
            <person name="Loffler F."/>
        </authorList>
    </citation>
    <scope>NUCLEOTIDE SEQUENCE</scope>
</reference>
<name>A0A645CWZ6_9ZZZZ</name>
<accession>A0A645CWZ6</accession>
<dbReference type="AlphaFoldDB" id="A0A645CWZ6"/>
<sequence length="75" mass="8688">MNIITPKSECELSKAIDVETLPKHKIKINTKDRNIFFLEFLAIMFQKIYNLLAPKSNEVSITDKSVRLIIPVEKK</sequence>
<dbReference type="EMBL" id="VSSQ01030781">
    <property type="protein sequence ID" value="MPM81437.1"/>
    <property type="molecule type" value="Genomic_DNA"/>
</dbReference>
<comment type="caution">
    <text evidence="1">The sequence shown here is derived from an EMBL/GenBank/DDBJ whole genome shotgun (WGS) entry which is preliminary data.</text>
</comment>
<proteinExistence type="predicted"/>
<protein>
    <submittedName>
        <fullName evidence="1">Uncharacterized protein</fullName>
    </submittedName>
</protein>
<evidence type="ECO:0000313" key="1">
    <source>
        <dbReference type="EMBL" id="MPM81437.1"/>
    </source>
</evidence>
<gene>
    <name evidence="1" type="ORF">SDC9_128490</name>
</gene>
<organism evidence="1">
    <name type="scientific">bioreactor metagenome</name>
    <dbReference type="NCBI Taxonomy" id="1076179"/>
    <lineage>
        <taxon>unclassified sequences</taxon>
        <taxon>metagenomes</taxon>
        <taxon>ecological metagenomes</taxon>
    </lineage>
</organism>